<dbReference type="Proteomes" id="UP000554235">
    <property type="component" value="Unassembled WGS sequence"/>
</dbReference>
<feature type="region of interest" description="Disordered" evidence="1">
    <location>
        <begin position="1"/>
        <end position="37"/>
    </location>
</feature>
<gene>
    <name evidence="2" type="ORF">FALBO_16631</name>
</gene>
<accession>A0A8H4KGV7</accession>
<organism evidence="2 3">
    <name type="scientific">Fusarium albosuccineum</name>
    <dbReference type="NCBI Taxonomy" id="1237068"/>
    <lineage>
        <taxon>Eukaryota</taxon>
        <taxon>Fungi</taxon>
        <taxon>Dikarya</taxon>
        <taxon>Ascomycota</taxon>
        <taxon>Pezizomycotina</taxon>
        <taxon>Sordariomycetes</taxon>
        <taxon>Hypocreomycetidae</taxon>
        <taxon>Hypocreales</taxon>
        <taxon>Nectriaceae</taxon>
        <taxon>Fusarium</taxon>
        <taxon>Fusarium decemcellulare species complex</taxon>
    </lineage>
</organism>
<name>A0A8H4KGV7_9HYPO</name>
<evidence type="ECO:0000313" key="3">
    <source>
        <dbReference type="Proteomes" id="UP000554235"/>
    </source>
</evidence>
<protein>
    <submittedName>
        <fullName evidence="2">Uncharacterized protein</fullName>
    </submittedName>
</protein>
<dbReference type="EMBL" id="JAADYS010003198">
    <property type="protein sequence ID" value="KAF4449561.1"/>
    <property type="molecule type" value="Genomic_DNA"/>
</dbReference>
<keyword evidence="3" id="KW-1185">Reference proteome</keyword>
<proteinExistence type="predicted"/>
<evidence type="ECO:0000256" key="1">
    <source>
        <dbReference type="SAM" id="MobiDB-lite"/>
    </source>
</evidence>
<sequence>MAHHYYKNQLHNGTMSEAHPQVKQAGSNIHHGPTDEATFYCTCNTTPSTDSHTSTQSTEEQVYEARQRRRYLIERRQKIKQVQEILQEKLRESAVELTSLDKFIARHT</sequence>
<comment type="caution">
    <text evidence="2">The sequence shown here is derived from an EMBL/GenBank/DDBJ whole genome shotgun (WGS) entry which is preliminary data.</text>
</comment>
<evidence type="ECO:0000313" key="2">
    <source>
        <dbReference type="EMBL" id="KAF4449561.1"/>
    </source>
</evidence>
<reference evidence="2 3" key="1">
    <citation type="submission" date="2020-01" db="EMBL/GenBank/DDBJ databases">
        <title>Identification and distribution of gene clusters putatively required for synthesis of sphingolipid metabolism inhibitors in phylogenetically diverse species of the filamentous fungus Fusarium.</title>
        <authorList>
            <person name="Kim H.-S."/>
            <person name="Busman M."/>
            <person name="Brown D.W."/>
            <person name="Divon H."/>
            <person name="Uhlig S."/>
            <person name="Proctor R.H."/>
        </authorList>
    </citation>
    <scope>NUCLEOTIDE SEQUENCE [LARGE SCALE GENOMIC DNA]</scope>
    <source>
        <strain evidence="2 3">NRRL 20459</strain>
    </source>
</reference>
<dbReference type="AlphaFoldDB" id="A0A8H4KGV7"/>